<dbReference type="AlphaFoldDB" id="A0A8J8NKM4"/>
<keyword evidence="2" id="KW-1185">Reference proteome</keyword>
<reference evidence="1" key="1">
    <citation type="submission" date="2019-06" db="EMBL/GenBank/DDBJ databases">
        <authorList>
            <person name="Zheng W."/>
        </authorList>
    </citation>
    <scope>NUCLEOTIDE SEQUENCE</scope>
    <source>
        <strain evidence="1">QDHG01</strain>
    </source>
</reference>
<evidence type="ECO:0000313" key="1">
    <source>
        <dbReference type="EMBL" id="TNV76981.1"/>
    </source>
</evidence>
<protein>
    <submittedName>
        <fullName evidence="1">Uncharacterized protein</fullName>
    </submittedName>
</protein>
<name>A0A8J8NKM4_HALGN</name>
<evidence type="ECO:0000313" key="2">
    <source>
        <dbReference type="Proteomes" id="UP000785679"/>
    </source>
</evidence>
<gene>
    <name evidence="1" type="ORF">FGO68_gene82</name>
</gene>
<dbReference type="Proteomes" id="UP000785679">
    <property type="component" value="Unassembled WGS sequence"/>
</dbReference>
<organism evidence="1 2">
    <name type="scientific">Halteria grandinella</name>
    <dbReference type="NCBI Taxonomy" id="5974"/>
    <lineage>
        <taxon>Eukaryota</taxon>
        <taxon>Sar</taxon>
        <taxon>Alveolata</taxon>
        <taxon>Ciliophora</taxon>
        <taxon>Intramacronucleata</taxon>
        <taxon>Spirotrichea</taxon>
        <taxon>Stichotrichia</taxon>
        <taxon>Sporadotrichida</taxon>
        <taxon>Halteriidae</taxon>
        <taxon>Halteria</taxon>
    </lineage>
</organism>
<accession>A0A8J8NKM4</accession>
<sequence length="109" mass="12546">MTDSLSKEAFSDDEGLTNKYHSIQEILALNTILIAEYTRVIVQKLDRNMNGQAGIKDGEYHSIEYLQHNTAKRTHIKLGFMVDPDQARYIEMLEYDSPNGLFKPIEIIQ</sequence>
<dbReference type="EMBL" id="RRYP01012639">
    <property type="protein sequence ID" value="TNV76981.1"/>
    <property type="molecule type" value="Genomic_DNA"/>
</dbReference>
<comment type="caution">
    <text evidence="1">The sequence shown here is derived from an EMBL/GenBank/DDBJ whole genome shotgun (WGS) entry which is preliminary data.</text>
</comment>
<proteinExistence type="predicted"/>